<reference evidence="1" key="2">
    <citation type="submission" date="2018-04" db="EMBL/GenBank/DDBJ databases">
        <title>OnivRS2 (Oryza nivara Reference Sequence Version 2).</title>
        <authorList>
            <person name="Zhang J."/>
            <person name="Kudrna D."/>
            <person name="Lee S."/>
            <person name="Talag J."/>
            <person name="Rajasekar S."/>
            <person name="Welchert J."/>
            <person name="Hsing Y.-I."/>
            <person name="Wing R.A."/>
        </authorList>
    </citation>
    <scope>NUCLEOTIDE SEQUENCE [LARGE SCALE GENOMIC DNA]</scope>
    <source>
        <strain evidence="1">SL10</strain>
    </source>
</reference>
<proteinExistence type="predicted"/>
<dbReference type="Gramene" id="ONIVA05G06940.1">
    <property type="protein sequence ID" value="ONIVA05G06940.1"/>
    <property type="gene ID" value="ONIVA05G06940"/>
</dbReference>
<name>A0A0E0HAS1_ORYNI</name>
<dbReference type="EnsemblPlants" id="ONIVA05G06940.1">
    <property type="protein sequence ID" value="ONIVA05G06940.1"/>
    <property type="gene ID" value="ONIVA05G06940"/>
</dbReference>
<sequence length="63" mass="6925">MENEGRAEEGYDWKPENGLCSFLLLTYPPAPSPLTINESGRGLPVPDLEIPRAFPSLDPPEPC</sequence>
<reference evidence="1" key="1">
    <citation type="submission" date="2015-04" db="UniProtKB">
        <authorList>
            <consortium name="EnsemblPlants"/>
        </authorList>
    </citation>
    <scope>IDENTIFICATION</scope>
    <source>
        <strain evidence="1">SL10</strain>
    </source>
</reference>
<accession>A0A0E0HAS1</accession>
<evidence type="ECO:0000313" key="1">
    <source>
        <dbReference type="EnsemblPlants" id="ONIVA05G06940.1"/>
    </source>
</evidence>
<evidence type="ECO:0000313" key="2">
    <source>
        <dbReference type="Proteomes" id="UP000006591"/>
    </source>
</evidence>
<protein>
    <submittedName>
        <fullName evidence="1">Uncharacterized protein</fullName>
    </submittedName>
</protein>
<dbReference type="Proteomes" id="UP000006591">
    <property type="component" value="Chromosome 5"/>
</dbReference>
<dbReference type="HOGENOM" id="CLU_2889706_0_0_1"/>
<organism evidence="1">
    <name type="scientific">Oryza nivara</name>
    <name type="common">Indian wild rice</name>
    <name type="synonym">Oryza sativa f. spontanea</name>
    <dbReference type="NCBI Taxonomy" id="4536"/>
    <lineage>
        <taxon>Eukaryota</taxon>
        <taxon>Viridiplantae</taxon>
        <taxon>Streptophyta</taxon>
        <taxon>Embryophyta</taxon>
        <taxon>Tracheophyta</taxon>
        <taxon>Spermatophyta</taxon>
        <taxon>Magnoliopsida</taxon>
        <taxon>Liliopsida</taxon>
        <taxon>Poales</taxon>
        <taxon>Poaceae</taxon>
        <taxon>BOP clade</taxon>
        <taxon>Oryzoideae</taxon>
        <taxon>Oryzeae</taxon>
        <taxon>Oryzinae</taxon>
        <taxon>Oryza</taxon>
    </lineage>
</organism>
<keyword evidence="2" id="KW-1185">Reference proteome</keyword>
<dbReference type="AlphaFoldDB" id="A0A0E0HAS1"/>